<protein>
    <submittedName>
        <fullName evidence="3">Glycosyl transferase family 2</fullName>
    </submittedName>
</protein>
<dbReference type="CDD" id="cd00761">
    <property type="entry name" value="Glyco_tranf_GTA_type"/>
    <property type="match status" value="1"/>
</dbReference>
<dbReference type="Proteomes" id="UP000198386">
    <property type="component" value="Unassembled WGS sequence"/>
</dbReference>
<dbReference type="Gene3D" id="3.90.550.10">
    <property type="entry name" value="Spore Coat Polysaccharide Biosynthesis Protein SpsA, Chain A"/>
    <property type="match status" value="1"/>
</dbReference>
<dbReference type="SUPFAM" id="SSF53448">
    <property type="entry name" value="Nucleotide-diphospho-sugar transferases"/>
    <property type="match status" value="1"/>
</dbReference>
<evidence type="ECO:0000259" key="2">
    <source>
        <dbReference type="Pfam" id="PF00535"/>
    </source>
</evidence>
<evidence type="ECO:0000313" key="4">
    <source>
        <dbReference type="Proteomes" id="UP000198386"/>
    </source>
</evidence>
<keyword evidence="3" id="KW-0808">Transferase</keyword>
<feature type="compositionally biased region" description="Basic and acidic residues" evidence="1">
    <location>
        <begin position="487"/>
        <end position="499"/>
    </location>
</feature>
<dbReference type="EMBL" id="FZOH01000010">
    <property type="protein sequence ID" value="SNS90028.1"/>
    <property type="molecule type" value="Genomic_DNA"/>
</dbReference>
<feature type="compositionally biased region" description="Basic and acidic residues" evidence="1">
    <location>
        <begin position="456"/>
        <end position="467"/>
    </location>
</feature>
<feature type="domain" description="Glycosyltransferase 2-like" evidence="2">
    <location>
        <begin position="36"/>
        <end position="155"/>
    </location>
</feature>
<dbReference type="InterPro" id="IPR029044">
    <property type="entry name" value="Nucleotide-diphossugar_trans"/>
</dbReference>
<organism evidence="3 4">
    <name type="scientific">Geodermatophilus saharensis</name>
    <dbReference type="NCBI Taxonomy" id="1137994"/>
    <lineage>
        <taxon>Bacteria</taxon>
        <taxon>Bacillati</taxon>
        <taxon>Actinomycetota</taxon>
        <taxon>Actinomycetes</taxon>
        <taxon>Geodermatophilales</taxon>
        <taxon>Geodermatophilaceae</taxon>
        <taxon>Geodermatophilus</taxon>
    </lineage>
</organism>
<dbReference type="Pfam" id="PF00535">
    <property type="entry name" value="Glycos_transf_2"/>
    <property type="match status" value="1"/>
</dbReference>
<evidence type="ECO:0000313" key="3">
    <source>
        <dbReference type="EMBL" id="SNS90028.1"/>
    </source>
</evidence>
<dbReference type="GO" id="GO:0016740">
    <property type="term" value="F:transferase activity"/>
    <property type="evidence" value="ECO:0007669"/>
    <property type="project" value="UniProtKB-KW"/>
</dbReference>
<dbReference type="InterPro" id="IPR001173">
    <property type="entry name" value="Glyco_trans_2-like"/>
</dbReference>
<accession>A0A239I9N6</accession>
<feature type="region of interest" description="Disordered" evidence="1">
    <location>
        <begin position="456"/>
        <end position="499"/>
    </location>
</feature>
<gene>
    <name evidence="3" type="ORF">SAMN04488107_4233</name>
</gene>
<dbReference type="InterPro" id="IPR050834">
    <property type="entry name" value="Glycosyltransf_2"/>
</dbReference>
<keyword evidence="4" id="KW-1185">Reference proteome</keyword>
<reference evidence="4" key="1">
    <citation type="submission" date="2017-06" db="EMBL/GenBank/DDBJ databases">
        <authorList>
            <person name="Varghese N."/>
            <person name="Submissions S."/>
        </authorList>
    </citation>
    <scope>NUCLEOTIDE SEQUENCE [LARGE SCALE GENOMIC DNA]</scope>
    <source>
        <strain evidence="4">DSM 45423</strain>
    </source>
</reference>
<evidence type="ECO:0000256" key="1">
    <source>
        <dbReference type="SAM" id="MobiDB-lite"/>
    </source>
</evidence>
<dbReference type="PANTHER" id="PTHR43685:SF2">
    <property type="entry name" value="GLYCOSYLTRANSFERASE 2-LIKE DOMAIN-CONTAINING PROTEIN"/>
    <property type="match status" value="1"/>
</dbReference>
<sequence>MWWDALVSTVGPRPVRPRGPGDGGAPVDGGGDPVVSVVVPFKDAAPFLDAAVHSVLAQNWTALDVVLVDDGGTDGSEAIARDLEGAHPRRVRVVTHEGRVNRGIGPSRALGIREARGPLVAFLDADDVWEPTHVADYVRLLRENPVADMVCGRVWAWRSWADPHLEDRLSQLAFAPGAVVAGPRLLAAVLRNGYYATTPCSLVVRRHAVLGCLEHLEAFPGMYEDQVMNSWMQLRSVAVMTGGTSAWYRQHDASFSARTSESDRAHTAFLSWLRSQVEELPDGDPEVRALVESALQEALGRATPAARRTLRASIPGVVRRGRRVLRRARTAAGQVPPAVHTERVERLLFRHGADLRGDVLVLGGESVPTGTDTTSRQTLPWPAATASSGPRQALAALPSAAFHCIVVLSDGAEVAAGDMRLRHLRRALRPSGVLLFLVPGPDDDLEQALREAFGRDAVSSDHQDHPGPRGRPLGLLRAVVPAGSPGEDARADQEGPRVP</sequence>
<name>A0A239I9N6_9ACTN</name>
<dbReference type="PANTHER" id="PTHR43685">
    <property type="entry name" value="GLYCOSYLTRANSFERASE"/>
    <property type="match status" value="1"/>
</dbReference>
<proteinExistence type="predicted"/>
<dbReference type="AlphaFoldDB" id="A0A239I9N6"/>